<gene>
    <name evidence="3" type="ORF">BZA70DRAFT_287159</name>
</gene>
<feature type="region of interest" description="Disordered" evidence="1">
    <location>
        <begin position="257"/>
        <end position="346"/>
    </location>
</feature>
<evidence type="ECO:0000259" key="2">
    <source>
        <dbReference type="SMART" id="SM01272"/>
    </source>
</evidence>
<feature type="compositionally biased region" description="Low complexity" evidence="1">
    <location>
        <begin position="953"/>
        <end position="964"/>
    </location>
</feature>
<dbReference type="RefSeq" id="XP_064770851.1">
    <property type="nucleotide sequence ID" value="XM_064913926.1"/>
</dbReference>
<dbReference type="InterPro" id="IPR025852">
    <property type="entry name" value="SM_dom_ATX"/>
</dbReference>
<proteinExistence type="predicted"/>
<accession>A0ABR1FD96</accession>
<feature type="compositionally biased region" description="Low complexity" evidence="1">
    <location>
        <begin position="591"/>
        <end position="602"/>
    </location>
</feature>
<feature type="region of interest" description="Disordered" evidence="1">
    <location>
        <begin position="746"/>
        <end position="768"/>
    </location>
</feature>
<feature type="compositionally biased region" description="Basic and acidic residues" evidence="1">
    <location>
        <begin position="563"/>
        <end position="579"/>
    </location>
</feature>
<evidence type="ECO:0000256" key="1">
    <source>
        <dbReference type="SAM" id="MobiDB-lite"/>
    </source>
</evidence>
<evidence type="ECO:0000313" key="4">
    <source>
        <dbReference type="Proteomes" id="UP001498771"/>
    </source>
</evidence>
<feature type="compositionally biased region" description="Low complexity" evidence="1">
    <location>
        <begin position="625"/>
        <end position="641"/>
    </location>
</feature>
<dbReference type="EMBL" id="JBBJBU010000001">
    <property type="protein sequence ID" value="KAK7207818.1"/>
    <property type="molecule type" value="Genomic_DNA"/>
</dbReference>
<dbReference type="SMART" id="SM01272">
    <property type="entry name" value="LsmAD"/>
    <property type="match status" value="1"/>
</dbReference>
<feature type="region of interest" description="Disordered" evidence="1">
    <location>
        <begin position="918"/>
        <end position="964"/>
    </location>
</feature>
<keyword evidence="4" id="KW-1185">Reference proteome</keyword>
<dbReference type="Proteomes" id="UP001498771">
    <property type="component" value="Unassembled WGS sequence"/>
</dbReference>
<feature type="region of interest" description="Disordered" evidence="1">
    <location>
        <begin position="625"/>
        <end position="651"/>
    </location>
</feature>
<feature type="compositionally biased region" description="Polar residues" evidence="1">
    <location>
        <begin position="294"/>
        <end position="305"/>
    </location>
</feature>
<feature type="compositionally biased region" description="Low complexity" evidence="1">
    <location>
        <begin position="752"/>
        <end position="765"/>
    </location>
</feature>
<dbReference type="Pfam" id="PF06741">
    <property type="entry name" value="LsmAD"/>
    <property type="match status" value="1"/>
</dbReference>
<dbReference type="PANTHER" id="PTHR12854">
    <property type="entry name" value="ATAXIN 2-RELATED"/>
    <property type="match status" value="1"/>
</dbReference>
<dbReference type="InterPro" id="IPR045117">
    <property type="entry name" value="ATXN2-like"/>
</dbReference>
<comment type="caution">
    <text evidence="3">The sequence shown here is derived from an EMBL/GenBank/DDBJ whole genome shotgun (WGS) entry which is preliminary data.</text>
</comment>
<protein>
    <recommendedName>
        <fullName evidence="2">LsmAD domain-containing protein</fullName>
    </recommendedName>
</protein>
<evidence type="ECO:0000313" key="3">
    <source>
        <dbReference type="EMBL" id="KAK7207818.1"/>
    </source>
</evidence>
<reference evidence="3 4" key="1">
    <citation type="submission" date="2024-03" db="EMBL/GenBank/DDBJ databases">
        <title>Genome-scale model development and genomic sequencing of the oleaginous clade Lipomyces.</title>
        <authorList>
            <consortium name="Lawrence Berkeley National Laboratory"/>
            <person name="Czajka J.J."/>
            <person name="Han Y."/>
            <person name="Kim J."/>
            <person name="Mondo S.J."/>
            <person name="Hofstad B.A."/>
            <person name="Robles A."/>
            <person name="Haridas S."/>
            <person name="Riley R."/>
            <person name="LaButti K."/>
            <person name="Pangilinan J."/>
            <person name="Andreopoulos W."/>
            <person name="Lipzen A."/>
            <person name="Yan J."/>
            <person name="Wang M."/>
            <person name="Ng V."/>
            <person name="Grigoriev I.V."/>
            <person name="Spatafora J.W."/>
            <person name="Magnuson J.K."/>
            <person name="Baker S.E."/>
            <person name="Pomraning K.R."/>
        </authorList>
    </citation>
    <scope>NUCLEOTIDE SEQUENCE [LARGE SCALE GENOMIC DNA]</scope>
    <source>
        <strain evidence="3 4">Phaff 52-87</strain>
    </source>
</reference>
<feature type="compositionally biased region" description="Gly residues" evidence="1">
    <location>
        <begin position="1"/>
        <end position="10"/>
    </location>
</feature>
<dbReference type="PANTHER" id="PTHR12854:SF7">
    <property type="entry name" value="ATAXIN-2 HOMOLOG"/>
    <property type="match status" value="1"/>
</dbReference>
<feature type="region of interest" description="Disordered" evidence="1">
    <location>
        <begin position="1"/>
        <end position="69"/>
    </location>
</feature>
<dbReference type="InterPro" id="IPR009604">
    <property type="entry name" value="LsmAD_domain"/>
</dbReference>
<name>A0ABR1FD96_9ASCO</name>
<dbReference type="GeneID" id="90039438"/>
<feature type="compositionally biased region" description="Low complexity" evidence="1">
    <location>
        <begin position="334"/>
        <end position="346"/>
    </location>
</feature>
<sequence>MSQGMRGTGNGPQRRNVGSPANDGPQNQRRGSRPWNNHPGGNNQYPNARGGAYSNNNGRRSPATDPDASDRHLYDRLLYLLIRAVGSSVVATVRTGARYSGILSAAHTQGDVGVVVRFARKIAAPPGEELDDKAKDAVISTLVIQPKDLLDIKIMEVNITESQSTFRTDTDISARGGEIKQRELQPWTPDESIPLGESLDDLSNKSGGWDQFAVNEKLFGVQSTFDELLYTTKVDKSHPQYQERLAEAERIAREIESQSHNGNVHLAEERGVAIDDSGADEEDKYSGVVRDKAQLSNLQSDSNKYTPPALRQKSMAEALKSDPKPSPQEPAKETQPAPQQTSTPAPVDAAIISSKITSQSSGSVPKAASTLASIKPFIPASRKAAAAEAIAGLIRKDPAPPKEKPSIETNTSATVAAAPKSATIADDAKAANSSDSKVAAVPKFDNQQLVGVFKDFVHGEKERSTQKKHQRIQEGKISDLRAFSESFKLYTPVPPDLIPILAKDKAKQEEIINRSVENSKQPDAKRPLSSAAMAQTGSDAGVATPKGSSPAPPLSARLAATQKQKEEAPTSQNKKEEPKPASPALPPPSSAAPKTSPSLASTKLNVNAHEFKPNPFASSFTPSFAARAPSTSPSIASASASGTPRMANKAMQPPQQESSTFFSAQWKPPANRASVLADFNPFLTLKNEYKGSEPFVLPRAYMSAPTWVLDDTKEISHIEMFTQPDPVSSARVIGIPPPAPAAFSPRGVPTLPSGHASPSVSGPGSPFVPPPPIFDEPGRAAVFAGASPPITSPSVAAQQMMHGPGFVPPVMYGQQPPFFYRPGPGPNGAMPPGFMGNGPPPSQQFMQHQGYPYMGSPQMAPAGYGSPGRNSHQAAMMMPNGSQQGNFNGGNGGMYQQPPMHMMRGPPMSMPQGGPQMMVHPMAGNMPAPPPPQPNAHRQYNYPDQGPQPPHVQAPVPQAPVQTE</sequence>
<feature type="domain" description="LsmAD" evidence="2">
    <location>
        <begin position="219"/>
        <end position="291"/>
    </location>
</feature>
<organism evidence="3 4">
    <name type="scientific">Myxozyma melibiosi</name>
    <dbReference type="NCBI Taxonomy" id="54550"/>
    <lineage>
        <taxon>Eukaryota</taxon>
        <taxon>Fungi</taxon>
        <taxon>Dikarya</taxon>
        <taxon>Ascomycota</taxon>
        <taxon>Saccharomycotina</taxon>
        <taxon>Lipomycetes</taxon>
        <taxon>Lipomycetales</taxon>
        <taxon>Lipomycetaceae</taxon>
        <taxon>Myxozyma</taxon>
    </lineage>
</organism>
<dbReference type="Pfam" id="PF14438">
    <property type="entry name" value="SM-ATX"/>
    <property type="match status" value="1"/>
</dbReference>
<feature type="compositionally biased region" description="Pro residues" evidence="1">
    <location>
        <begin position="580"/>
        <end position="590"/>
    </location>
</feature>
<feature type="region of interest" description="Disordered" evidence="1">
    <location>
        <begin position="512"/>
        <end position="603"/>
    </location>
</feature>